<dbReference type="Proteomes" id="UP000033121">
    <property type="component" value="Unassembled WGS sequence"/>
</dbReference>
<accession>A0A0E9N477</accession>
<evidence type="ECO:0000313" key="1">
    <source>
        <dbReference type="EMBL" id="GAO44170.1"/>
    </source>
</evidence>
<proteinExistence type="predicted"/>
<reference evidence="1 2" key="1">
    <citation type="submission" date="2015-04" db="EMBL/GenBank/DDBJ databases">
        <title>Whole genome shotgun sequence of Flavihumibacter petaseus NBRC 106054.</title>
        <authorList>
            <person name="Miyazawa S."/>
            <person name="Hosoyama A."/>
            <person name="Hashimoto M."/>
            <person name="Noguchi M."/>
            <person name="Tsuchikane K."/>
            <person name="Ohji S."/>
            <person name="Yamazoe A."/>
            <person name="Ichikawa N."/>
            <person name="Kimura A."/>
            <person name="Fujita N."/>
        </authorList>
    </citation>
    <scope>NUCLEOTIDE SEQUENCE [LARGE SCALE GENOMIC DNA]</scope>
    <source>
        <strain evidence="1 2">NBRC 106054</strain>
    </source>
</reference>
<dbReference type="EMBL" id="BBWV01000003">
    <property type="protein sequence ID" value="GAO44170.1"/>
    <property type="molecule type" value="Genomic_DNA"/>
</dbReference>
<dbReference type="AlphaFoldDB" id="A0A0E9N477"/>
<dbReference type="STRING" id="1220578.FPE01S_03_02080"/>
<gene>
    <name evidence="1" type="ORF">FPE01S_03_02080</name>
</gene>
<organism evidence="1 2">
    <name type="scientific">Flavihumibacter petaseus NBRC 106054</name>
    <dbReference type="NCBI Taxonomy" id="1220578"/>
    <lineage>
        <taxon>Bacteria</taxon>
        <taxon>Pseudomonadati</taxon>
        <taxon>Bacteroidota</taxon>
        <taxon>Chitinophagia</taxon>
        <taxon>Chitinophagales</taxon>
        <taxon>Chitinophagaceae</taxon>
        <taxon>Flavihumibacter</taxon>
    </lineage>
</organism>
<name>A0A0E9N477_9BACT</name>
<protein>
    <submittedName>
        <fullName evidence="1">Uncharacterized protein</fullName>
    </submittedName>
</protein>
<comment type="caution">
    <text evidence="1">The sequence shown here is derived from an EMBL/GenBank/DDBJ whole genome shotgun (WGS) entry which is preliminary data.</text>
</comment>
<keyword evidence="2" id="KW-1185">Reference proteome</keyword>
<evidence type="ECO:0000313" key="2">
    <source>
        <dbReference type="Proteomes" id="UP000033121"/>
    </source>
</evidence>
<sequence length="231" mass="26647">MRFEKLLFSFMILLTAKLVVGQGQLDTELKRRLDSIMALDQKYREMMSLDNAKKLSLAKQFGIPADSLNRHLWKLQQKSDSSNWAEIESIFIHQGYPGKSLVGEPTNEAAWYVLQHNTPNIQKYFPLVETAGKNGELPFMLVAKMQDRLLMMQNQEQIYGTQAVGLTLLNPKTGNKEFQWVMWPIRDRGNVNQRRKEAGFRDTVEENAHYLEAEFKDLTVSEINDIQGGKH</sequence>